<accession>A0A4R9GDM0</accession>
<dbReference type="RefSeq" id="WP_135768311.1">
    <property type="nucleotide sequence ID" value="NZ_RQET01000008.1"/>
</dbReference>
<evidence type="ECO:0000313" key="2">
    <source>
        <dbReference type="EMBL" id="TGK09948.1"/>
    </source>
</evidence>
<dbReference type="PANTHER" id="PTHR10468">
    <property type="entry name" value="PROTEIN O-LINKED-MANNOSE BETA-1,2-N-ACETYLGLUCOSAMINYLTRANSFERASE 1/ALPHA-1,3-MANNOSYL-GLYCOPROTEIN 2-BETA-N-ACETYLGLUCOSAMINYLTRANSFERASE"/>
    <property type="match status" value="1"/>
</dbReference>
<reference evidence="2" key="1">
    <citation type="journal article" date="2019" name="PLoS Negl. Trop. Dis.">
        <title>Revisiting the worldwide diversity of Leptospira species in the environment.</title>
        <authorList>
            <person name="Vincent A.T."/>
            <person name="Schiettekatte O."/>
            <person name="Bourhy P."/>
            <person name="Veyrier F.J."/>
            <person name="Picardeau M."/>
        </authorList>
    </citation>
    <scope>NUCLEOTIDE SEQUENCE [LARGE SCALE GENOMIC DNA]</scope>
    <source>
        <strain evidence="2">SSW15</strain>
    </source>
</reference>
<protein>
    <submittedName>
        <fullName evidence="2">Glycosyltransferase family 2 protein</fullName>
    </submittedName>
</protein>
<dbReference type="PANTHER" id="PTHR10468:SF0">
    <property type="entry name" value="ALPHA-1,3-MANNOSYL-GLYCOPROTEIN 2-BETA-N-ACETYLGLUCOSAMINYLTRANSFERASE"/>
    <property type="match status" value="1"/>
</dbReference>
<dbReference type="EMBL" id="RQET01000008">
    <property type="protein sequence ID" value="TGK09948.1"/>
    <property type="molecule type" value="Genomic_DNA"/>
</dbReference>
<dbReference type="OrthoDB" id="5180856at2"/>
<dbReference type="Gene3D" id="3.90.550.10">
    <property type="entry name" value="Spore Coat Polysaccharide Biosynthesis Protein SpsA, Chain A"/>
    <property type="match status" value="1"/>
</dbReference>
<dbReference type="GO" id="GO:0003827">
    <property type="term" value="F:alpha-1,3-mannosylglycoprotein 2-beta-N-acetylglucosaminyltransferase activity"/>
    <property type="evidence" value="ECO:0007669"/>
    <property type="project" value="TreeGrafter"/>
</dbReference>
<dbReference type="AlphaFoldDB" id="A0A4R9GDM0"/>
<dbReference type="InterPro" id="IPR052261">
    <property type="entry name" value="Glycosyltransferase_13"/>
</dbReference>
<keyword evidence="3" id="KW-1185">Reference proteome</keyword>
<proteinExistence type="predicted"/>
<dbReference type="InterPro" id="IPR029044">
    <property type="entry name" value="Nucleotide-diphossugar_trans"/>
</dbReference>
<dbReference type="InterPro" id="IPR001173">
    <property type="entry name" value="Glyco_trans_2-like"/>
</dbReference>
<dbReference type="Pfam" id="PF00535">
    <property type="entry name" value="Glycos_transf_2"/>
    <property type="match status" value="1"/>
</dbReference>
<feature type="domain" description="Glycosyltransferase 2-like" evidence="1">
    <location>
        <begin position="12"/>
        <end position="122"/>
    </location>
</feature>
<sequence>MKNEFAPIALFAYRRLAHTKRTIEALLENAESKYSEIFLFCDGPKNKEVEDSVLEVRNYLSIVSGFKSVKLIFRERNLGLAKSILTGVTEVLAQYDSVIVLEDDIVTHPQFLTYMNYYLKLYENDDRISCISGYSYPIADLPEFFFLKGADCWGWASWSRVWSRLNSNGSELLHQIEGKNLENDFDFYDSFPYTQMLRDQIQGKNDSWAIRWYADCFLKNLLCLYPGRSLVQNIGLDLTGTHSGLNMDLSPEVSKSRFLFTPNLKVEESIVAKKKFARYFKPRKFPFFRLIRRIILKLR</sequence>
<evidence type="ECO:0000259" key="1">
    <source>
        <dbReference type="Pfam" id="PF00535"/>
    </source>
</evidence>
<keyword evidence="2" id="KW-0808">Transferase</keyword>
<evidence type="ECO:0000313" key="3">
    <source>
        <dbReference type="Proteomes" id="UP000298458"/>
    </source>
</evidence>
<organism evidence="2 3">
    <name type="scientific">Leptospira fletcheri</name>
    <dbReference type="NCBI Taxonomy" id="2484981"/>
    <lineage>
        <taxon>Bacteria</taxon>
        <taxon>Pseudomonadati</taxon>
        <taxon>Spirochaetota</taxon>
        <taxon>Spirochaetia</taxon>
        <taxon>Leptospirales</taxon>
        <taxon>Leptospiraceae</taxon>
        <taxon>Leptospira</taxon>
    </lineage>
</organism>
<dbReference type="Proteomes" id="UP000298458">
    <property type="component" value="Unassembled WGS sequence"/>
</dbReference>
<comment type="caution">
    <text evidence="2">The sequence shown here is derived from an EMBL/GenBank/DDBJ whole genome shotgun (WGS) entry which is preliminary data.</text>
</comment>
<name>A0A4R9GDM0_9LEPT</name>
<gene>
    <name evidence="2" type="ORF">EHO60_11345</name>
</gene>
<dbReference type="SUPFAM" id="SSF53448">
    <property type="entry name" value="Nucleotide-diphospho-sugar transferases"/>
    <property type="match status" value="1"/>
</dbReference>